<accession>A0ABR1WGJ1</accession>
<name>A0ABR1WGJ1_9PEZI</name>
<comment type="caution">
    <text evidence="2">The sequence shown here is derived from an EMBL/GenBank/DDBJ whole genome shotgun (WGS) entry which is preliminary data.</text>
</comment>
<proteinExistence type="predicted"/>
<organism evidence="2 3">
    <name type="scientific">Apiospora saccharicola</name>
    <dbReference type="NCBI Taxonomy" id="335842"/>
    <lineage>
        <taxon>Eukaryota</taxon>
        <taxon>Fungi</taxon>
        <taxon>Dikarya</taxon>
        <taxon>Ascomycota</taxon>
        <taxon>Pezizomycotina</taxon>
        <taxon>Sordariomycetes</taxon>
        <taxon>Xylariomycetidae</taxon>
        <taxon>Amphisphaeriales</taxon>
        <taxon>Apiosporaceae</taxon>
        <taxon>Apiospora</taxon>
    </lineage>
</organism>
<dbReference type="Proteomes" id="UP001446871">
    <property type="component" value="Unassembled WGS sequence"/>
</dbReference>
<feature type="region of interest" description="Disordered" evidence="1">
    <location>
        <begin position="140"/>
        <end position="179"/>
    </location>
</feature>
<dbReference type="EMBL" id="JAQQWM010000001">
    <property type="protein sequence ID" value="KAK8082616.1"/>
    <property type="molecule type" value="Genomic_DNA"/>
</dbReference>
<sequence length="179" mass="20836">MGKPRSFTKKVTGLRDMIESSGFVFEQPKEAYSGNKYKNMRPWEQFTECFVQLFKAAIQRKDKWGTYKSEIRFWKTVRRSLRWARQGRVSSEPIMRTVHLLIEGRRRFLRESLDLPRGSLLSAWVQGWIEAIDSPELKEKKTAEALGLEQKDPDATSDAESEDMSNGEPRIDAEKDEES</sequence>
<gene>
    <name evidence="2" type="ORF">PG996_001397</name>
</gene>
<feature type="compositionally biased region" description="Basic and acidic residues" evidence="1">
    <location>
        <begin position="140"/>
        <end position="154"/>
    </location>
</feature>
<protein>
    <submittedName>
        <fullName evidence="2">Uncharacterized protein</fullName>
    </submittedName>
</protein>
<keyword evidence="3" id="KW-1185">Reference proteome</keyword>
<evidence type="ECO:0000313" key="2">
    <source>
        <dbReference type="EMBL" id="KAK8082616.1"/>
    </source>
</evidence>
<evidence type="ECO:0000313" key="3">
    <source>
        <dbReference type="Proteomes" id="UP001446871"/>
    </source>
</evidence>
<reference evidence="2 3" key="1">
    <citation type="submission" date="2023-01" db="EMBL/GenBank/DDBJ databases">
        <title>Analysis of 21 Apiospora genomes using comparative genomics revels a genus with tremendous synthesis potential of carbohydrate active enzymes and secondary metabolites.</title>
        <authorList>
            <person name="Sorensen T."/>
        </authorList>
    </citation>
    <scope>NUCLEOTIDE SEQUENCE [LARGE SCALE GENOMIC DNA]</scope>
    <source>
        <strain evidence="2 3">CBS 83171</strain>
    </source>
</reference>
<feature type="compositionally biased region" description="Acidic residues" evidence="1">
    <location>
        <begin position="155"/>
        <end position="165"/>
    </location>
</feature>
<evidence type="ECO:0000256" key="1">
    <source>
        <dbReference type="SAM" id="MobiDB-lite"/>
    </source>
</evidence>